<organism evidence="6 7">
    <name type="scientific">Sandaracinobacteroides saxicola</name>
    <dbReference type="NCBI Taxonomy" id="2759707"/>
    <lineage>
        <taxon>Bacteria</taxon>
        <taxon>Pseudomonadati</taxon>
        <taxon>Pseudomonadota</taxon>
        <taxon>Alphaproteobacteria</taxon>
        <taxon>Sphingomonadales</taxon>
        <taxon>Sphingosinicellaceae</taxon>
        <taxon>Sandaracinobacteroides</taxon>
    </lineage>
</organism>
<name>A0A7G5IIE7_9SPHN</name>
<dbReference type="PROSITE" id="PS50830">
    <property type="entry name" value="TNASE_3"/>
    <property type="match status" value="1"/>
</dbReference>
<gene>
    <name evidence="6" type="ORF">H3309_01085</name>
</gene>
<sequence length="168" mass="18731">MTVRTWFPAIGSLMLAWLLPQTAVAQTFDGVVVRVKDGDSLLVQRPLVGRVNEIRMAGIDAPELHQPWGPQAKSALRRLVQGRSVRVQVTDRDRYGRLVSRVYVGQTYVNAAMAAGGNAWAYSRYLPDAVIARAATRAKAQRLGLWSLPAPDRLPPPAWRENHPRRLD</sequence>
<dbReference type="PANTHER" id="PTHR12302:SF3">
    <property type="entry name" value="SERINE_THREONINE-PROTEIN KINASE 31"/>
    <property type="match status" value="1"/>
</dbReference>
<evidence type="ECO:0000256" key="3">
    <source>
        <dbReference type="ARBA" id="ARBA00022801"/>
    </source>
</evidence>
<evidence type="ECO:0000256" key="4">
    <source>
        <dbReference type="SAM" id="SignalP"/>
    </source>
</evidence>
<feature type="domain" description="TNase-like" evidence="5">
    <location>
        <begin position="26"/>
        <end position="148"/>
    </location>
</feature>
<dbReference type="EMBL" id="CP059851">
    <property type="protein sequence ID" value="QMW23139.1"/>
    <property type="molecule type" value="Genomic_DNA"/>
</dbReference>
<feature type="chain" id="PRO_5028879322" evidence="4">
    <location>
        <begin position="26"/>
        <end position="168"/>
    </location>
</feature>
<keyword evidence="3" id="KW-0378">Hydrolase</keyword>
<reference evidence="6 7" key="1">
    <citation type="submission" date="2020-07" db="EMBL/GenBank/DDBJ databases">
        <title>Complete genome sequence for Sandaracinobacter sp. M6.</title>
        <authorList>
            <person name="Tang Y."/>
            <person name="Liu Q."/>
            <person name="Guo Z."/>
            <person name="Lei P."/>
            <person name="Huang B."/>
        </authorList>
    </citation>
    <scope>NUCLEOTIDE SEQUENCE [LARGE SCALE GENOMIC DNA]</scope>
    <source>
        <strain evidence="6 7">M6</strain>
    </source>
</reference>
<dbReference type="RefSeq" id="WP_182296719.1">
    <property type="nucleotide sequence ID" value="NZ_CP059851.1"/>
</dbReference>
<evidence type="ECO:0000313" key="7">
    <source>
        <dbReference type="Proteomes" id="UP000515292"/>
    </source>
</evidence>
<keyword evidence="2" id="KW-0255">Endonuclease</keyword>
<dbReference type="Proteomes" id="UP000515292">
    <property type="component" value="Chromosome"/>
</dbReference>
<evidence type="ECO:0000313" key="6">
    <source>
        <dbReference type="EMBL" id="QMW23139.1"/>
    </source>
</evidence>
<evidence type="ECO:0000259" key="5">
    <source>
        <dbReference type="PROSITE" id="PS50830"/>
    </source>
</evidence>
<keyword evidence="7" id="KW-1185">Reference proteome</keyword>
<dbReference type="GO" id="GO:0016787">
    <property type="term" value="F:hydrolase activity"/>
    <property type="evidence" value="ECO:0007669"/>
    <property type="project" value="UniProtKB-KW"/>
</dbReference>
<keyword evidence="4" id="KW-0732">Signal</keyword>
<proteinExistence type="predicted"/>
<dbReference type="AlphaFoldDB" id="A0A7G5IIE7"/>
<keyword evidence="1" id="KW-0540">Nuclease</keyword>
<dbReference type="PANTHER" id="PTHR12302">
    <property type="entry name" value="EBNA2 BINDING PROTEIN P100"/>
    <property type="match status" value="1"/>
</dbReference>
<dbReference type="Gene3D" id="2.40.50.90">
    <property type="match status" value="1"/>
</dbReference>
<dbReference type="InterPro" id="IPR035437">
    <property type="entry name" value="SNase_OB-fold_sf"/>
</dbReference>
<dbReference type="KEGG" id="sand:H3309_01085"/>
<protein>
    <submittedName>
        <fullName evidence="6">Thermonuclease family protein</fullName>
    </submittedName>
</protein>
<feature type="signal peptide" evidence="4">
    <location>
        <begin position="1"/>
        <end position="25"/>
    </location>
</feature>
<accession>A0A7G5IIE7</accession>
<evidence type="ECO:0000256" key="1">
    <source>
        <dbReference type="ARBA" id="ARBA00022722"/>
    </source>
</evidence>
<dbReference type="SMART" id="SM00318">
    <property type="entry name" value="SNc"/>
    <property type="match status" value="1"/>
</dbReference>
<dbReference type="SUPFAM" id="SSF50199">
    <property type="entry name" value="Staphylococcal nuclease"/>
    <property type="match status" value="1"/>
</dbReference>
<dbReference type="GO" id="GO:0004519">
    <property type="term" value="F:endonuclease activity"/>
    <property type="evidence" value="ECO:0007669"/>
    <property type="project" value="UniProtKB-KW"/>
</dbReference>
<dbReference type="Pfam" id="PF00565">
    <property type="entry name" value="SNase"/>
    <property type="match status" value="1"/>
</dbReference>
<dbReference type="InterPro" id="IPR016071">
    <property type="entry name" value="Staphylococal_nuclease_OB-fold"/>
</dbReference>
<evidence type="ECO:0000256" key="2">
    <source>
        <dbReference type="ARBA" id="ARBA00022759"/>
    </source>
</evidence>